<keyword evidence="4" id="KW-0574">Periplasm</keyword>
<dbReference type="GO" id="GO:0030288">
    <property type="term" value="C:outer membrane-bounded periplasmic space"/>
    <property type="evidence" value="ECO:0007669"/>
    <property type="project" value="InterPro"/>
</dbReference>
<comment type="similarity">
    <text evidence="2">Belongs to the periplasmic pilus chaperone family.</text>
</comment>
<keyword evidence="5" id="KW-0143">Chaperone</keyword>
<dbReference type="PANTHER" id="PTHR30251:SF7">
    <property type="entry name" value="FIMBRIAE CHAPARONE"/>
    <property type="match status" value="1"/>
</dbReference>
<dbReference type="SUPFAM" id="SSF49354">
    <property type="entry name" value="PapD-like"/>
    <property type="match status" value="1"/>
</dbReference>
<dbReference type="eggNOG" id="COG3121">
    <property type="taxonomic scope" value="Bacteria"/>
</dbReference>
<evidence type="ECO:0000256" key="2">
    <source>
        <dbReference type="ARBA" id="ARBA00007399"/>
    </source>
</evidence>
<dbReference type="InterPro" id="IPR016147">
    <property type="entry name" value="Pili_assmbl_chaperone_N"/>
</dbReference>
<dbReference type="SUPFAM" id="SSF49584">
    <property type="entry name" value="Periplasmic chaperone C-domain"/>
    <property type="match status" value="1"/>
</dbReference>
<evidence type="ECO:0000256" key="4">
    <source>
        <dbReference type="ARBA" id="ARBA00022764"/>
    </source>
</evidence>
<gene>
    <name evidence="8" type="ORF">Z042_02515</name>
</gene>
<dbReference type="KEGG" id="sfo:Z042_02515"/>
<evidence type="ECO:0000313" key="9">
    <source>
        <dbReference type="Proteomes" id="UP000019030"/>
    </source>
</evidence>
<dbReference type="STRING" id="1441930.Z042_02515"/>
<feature type="domain" description="Pili assembly chaperone C-terminal" evidence="7">
    <location>
        <begin position="164"/>
        <end position="225"/>
    </location>
</feature>
<feature type="domain" description="Pili assembly chaperone N-terminal" evidence="6">
    <location>
        <begin position="14"/>
        <end position="138"/>
    </location>
</feature>
<protein>
    <submittedName>
        <fullName evidence="8">Pilus assembly protein PapD</fullName>
    </submittedName>
</protein>
<evidence type="ECO:0000256" key="3">
    <source>
        <dbReference type="ARBA" id="ARBA00022729"/>
    </source>
</evidence>
<organism evidence="8 9">
    <name type="scientific">Chania multitudinisentens RB-25</name>
    <dbReference type="NCBI Taxonomy" id="1441930"/>
    <lineage>
        <taxon>Bacteria</taxon>
        <taxon>Pseudomonadati</taxon>
        <taxon>Pseudomonadota</taxon>
        <taxon>Gammaproteobacteria</taxon>
        <taxon>Enterobacterales</taxon>
        <taxon>Yersiniaceae</taxon>
        <taxon>Chania</taxon>
    </lineage>
</organism>
<dbReference type="Proteomes" id="UP000019030">
    <property type="component" value="Chromosome"/>
</dbReference>
<dbReference type="InterPro" id="IPR008962">
    <property type="entry name" value="PapD-like_sf"/>
</dbReference>
<keyword evidence="3" id="KW-0732">Signal</keyword>
<dbReference type="InterPro" id="IPR050643">
    <property type="entry name" value="Periplasmic_pilus_chap"/>
</dbReference>
<dbReference type="InterPro" id="IPR001829">
    <property type="entry name" value="Pili_assmbl_chaperone_bac"/>
</dbReference>
<dbReference type="GO" id="GO:0071555">
    <property type="term" value="P:cell wall organization"/>
    <property type="evidence" value="ECO:0007669"/>
    <property type="project" value="InterPro"/>
</dbReference>
<evidence type="ECO:0000259" key="6">
    <source>
        <dbReference type="Pfam" id="PF00345"/>
    </source>
</evidence>
<dbReference type="HOGENOM" id="CLU_070768_0_0_6"/>
<dbReference type="InterPro" id="IPR016148">
    <property type="entry name" value="Pili_assmbl_chaperone_C"/>
</dbReference>
<reference evidence="8 9" key="1">
    <citation type="submission" date="2014-01" db="EMBL/GenBank/DDBJ databases">
        <title>Isolation of Serratia multitudinisentens RB-25 from Ex-Landfill site.</title>
        <authorList>
            <person name="Robson E.H.J."/>
        </authorList>
    </citation>
    <scope>NUCLEOTIDE SEQUENCE [LARGE SCALE GENOMIC DNA]</scope>
    <source>
        <strain evidence="8 9">RB-25</strain>
    </source>
</reference>
<dbReference type="InterPro" id="IPR013783">
    <property type="entry name" value="Ig-like_fold"/>
</dbReference>
<reference evidence="8 9" key="2">
    <citation type="submission" date="2015-03" db="EMBL/GenBank/DDBJ databases">
        <authorList>
            <person name="Chan K.-G."/>
        </authorList>
    </citation>
    <scope>NUCLEOTIDE SEQUENCE [LARGE SCALE GENOMIC DNA]</scope>
    <source>
        <strain evidence="8 9">RB-25</strain>
    </source>
</reference>
<dbReference type="AlphaFoldDB" id="W0L4C1"/>
<dbReference type="EMBL" id="CP007044">
    <property type="protein sequence ID" value="AHG18618.2"/>
    <property type="molecule type" value="Genomic_DNA"/>
</dbReference>
<evidence type="ECO:0000256" key="1">
    <source>
        <dbReference type="ARBA" id="ARBA00004418"/>
    </source>
</evidence>
<comment type="subcellular location">
    <subcellularLocation>
        <location evidence="1">Periplasm</location>
    </subcellularLocation>
</comment>
<dbReference type="Pfam" id="PF02753">
    <property type="entry name" value="PapD_C"/>
    <property type="match status" value="1"/>
</dbReference>
<dbReference type="PANTHER" id="PTHR30251">
    <property type="entry name" value="PILUS ASSEMBLY CHAPERONE"/>
    <property type="match status" value="1"/>
</dbReference>
<evidence type="ECO:0000259" key="7">
    <source>
        <dbReference type="Pfam" id="PF02753"/>
    </source>
</evidence>
<accession>W0L4C1</accession>
<dbReference type="Gene3D" id="2.60.40.10">
    <property type="entry name" value="Immunoglobulins"/>
    <property type="match status" value="2"/>
</dbReference>
<dbReference type="InterPro" id="IPR036316">
    <property type="entry name" value="Pili_assmbl_chap_C_dom_sf"/>
</dbReference>
<dbReference type="PRINTS" id="PR00969">
    <property type="entry name" value="CHAPERONPILI"/>
</dbReference>
<keyword evidence="9" id="KW-1185">Reference proteome</keyword>
<evidence type="ECO:0000313" key="8">
    <source>
        <dbReference type="EMBL" id="AHG18618.2"/>
    </source>
</evidence>
<evidence type="ECO:0000256" key="5">
    <source>
        <dbReference type="ARBA" id="ARBA00023186"/>
    </source>
</evidence>
<proteinExistence type="inferred from homology"/>
<sequence length="234" mass="25585">MAGALLFSEWAQAGVIVESSRVIFSAAEHERSLLLSNGNTYPVIVQLWIDDGSPEGTPETAGEVPVLPLPGLFRLEPGEKKNLRLLATQIKQPQDRESLYWLNIYEIPPTDAHLPPGVSAVKVAIRLQLKMFYRPLNLKPSIDKLAEQQQFSLIRLPGALKLKVENTSPYHATFSAAKISGGSKSHVIDIGMLAPFSSKTLDISGDAGWQPDSISYILINDDGNGVESKKSLKQ</sequence>
<dbReference type="Pfam" id="PF00345">
    <property type="entry name" value="PapD_N"/>
    <property type="match status" value="1"/>
</dbReference>
<name>W0L4C1_9GAMM</name>